<dbReference type="EMBL" id="KN822025">
    <property type="protein sequence ID" value="KIM64980.1"/>
    <property type="molecule type" value="Genomic_DNA"/>
</dbReference>
<evidence type="ECO:0000256" key="4">
    <source>
        <dbReference type="ARBA" id="ARBA00022701"/>
    </source>
</evidence>
<keyword evidence="8" id="KW-1185">Reference proteome</keyword>
<dbReference type="GO" id="GO:1990023">
    <property type="term" value="C:mitotic spindle midzone"/>
    <property type="evidence" value="ECO:0007669"/>
    <property type="project" value="TreeGrafter"/>
</dbReference>
<accession>A0A0C3DWM3</accession>
<dbReference type="PANTHER" id="PTHR21567">
    <property type="entry name" value="CLASP"/>
    <property type="match status" value="1"/>
</dbReference>
<dbReference type="STRING" id="1036808.A0A0C3DWM3"/>
<sequence>DMVAGIRSLSRPLTSAMNSERSRLSGTAIDLVSALAIGLGSSFEPLVPLFIPTLLGLCGRTNKVFTSRTKACILSLIEHTQLPCILNYLADLATHKSVFPRLIAAEGVLACLNSFNPPDLEKEVRARMVEDFIKLTARDANADVRKVSKRIFEAFKTLMPNRVDR</sequence>
<dbReference type="Pfam" id="PF12348">
    <property type="entry name" value="CLASP_N"/>
    <property type="match status" value="1"/>
</dbReference>
<keyword evidence="5" id="KW-0131">Cell cycle</keyword>
<dbReference type="InterPro" id="IPR024395">
    <property type="entry name" value="CLASP_N_dom"/>
</dbReference>
<evidence type="ECO:0000259" key="6">
    <source>
        <dbReference type="Pfam" id="PF12348"/>
    </source>
</evidence>
<keyword evidence="4" id="KW-0493">Microtubule</keyword>
<dbReference type="InParanoid" id="A0A0C3DWM3"/>
<evidence type="ECO:0000256" key="1">
    <source>
        <dbReference type="ARBA" id="ARBA00004186"/>
    </source>
</evidence>
<reference evidence="7 8" key="1">
    <citation type="submission" date="2014-04" db="EMBL/GenBank/DDBJ databases">
        <authorList>
            <consortium name="DOE Joint Genome Institute"/>
            <person name="Kuo A."/>
            <person name="Kohler A."/>
            <person name="Nagy L.G."/>
            <person name="Floudas D."/>
            <person name="Copeland A."/>
            <person name="Barry K.W."/>
            <person name="Cichocki N."/>
            <person name="Veneault-Fourrey C."/>
            <person name="LaButti K."/>
            <person name="Lindquist E.A."/>
            <person name="Lipzen A."/>
            <person name="Lundell T."/>
            <person name="Morin E."/>
            <person name="Murat C."/>
            <person name="Sun H."/>
            <person name="Tunlid A."/>
            <person name="Henrissat B."/>
            <person name="Grigoriev I.V."/>
            <person name="Hibbett D.S."/>
            <person name="Martin F."/>
            <person name="Nordberg H.P."/>
            <person name="Cantor M.N."/>
            <person name="Hua S.X."/>
        </authorList>
    </citation>
    <scope>NUCLEOTIDE SEQUENCE [LARGE SCALE GENOMIC DNA]</scope>
    <source>
        <strain evidence="7 8">Foug A</strain>
    </source>
</reference>
<dbReference type="SUPFAM" id="SSF48371">
    <property type="entry name" value="ARM repeat"/>
    <property type="match status" value="1"/>
</dbReference>
<reference evidence="8" key="2">
    <citation type="submission" date="2015-01" db="EMBL/GenBank/DDBJ databases">
        <title>Evolutionary Origins and Diversification of the Mycorrhizal Mutualists.</title>
        <authorList>
            <consortium name="DOE Joint Genome Institute"/>
            <consortium name="Mycorrhizal Genomics Consortium"/>
            <person name="Kohler A."/>
            <person name="Kuo A."/>
            <person name="Nagy L.G."/>
            <person name="Floudas D."/>
            <person name="Copeland A."/>
            <person name="Barry K.W."/>
            <person name="Cichocki N."/>
            <person name="Veneault-Fourrey C."/>
            <person name="LaButti K."/>
            <person name="Lindquist E.A."/>
            <person name="Lipzen A."/>
            <person name="Lundell T."/>
            <person name="Morin E."/>
            <person name="Murat C."/>
            <person name="Riley R."/>
            <person name="Ohm R."/>
            <person name="Sun H."/>
            <person name="Tunlid A."/>
            <person name="Henrissat B."/>
            <person name="Grigoriev I.V."/>
            <person name="Hibbett D.S."/>
            <person name="Martin F."/>
        </authorList>
    </citation>
    <scope>NUCLEOTIDE SEQUENCE [LARGE SCALE GENOMIC DNA]</scope>
    <source>
        <strain evidence="8">Foug A</strain>
    </source>
</reference>
<evidence type="ECO:0000256" key="5">
    <source>
        <dbReference type="ARBA" id="ARBA00022776"/>
    </source>
</evidence>
<feature type="non-terminal residue" evidence="7">
    <location>
        <position position="1"/>
    </location>
</feature>
<dbReference type="Gene3D" id="1.25.10.10">
    <property type="entry name" value="Leucine-rich Repeat Variant"/>
    <property type="match status" value="1"/>
</dbReference>
<comment type="similarity">
    <text evidence="2">Belongs to the CLASP family.</text>
</comment>
<dbReference type="OrthoDB" id="46159at2759"/>
<dbReference type="GO" id="GO:0005815">
    <property type="term" value="C:microtubule organizing center"/>
    <property type="evidence" value="ECO:0007669"/>
    <property type="project" value="TreeGrafter"/>
</dbReference>
<evidence type="ECO:0000256" key="3">
    <source>
        <dbReference type="ARBA" id="ARBA00022618"/>
    </source>
</evidence>
<dbReference type="PANTHER" id="PTHR21567:SF60">
    <property type="entry name" value="CLASP N-TERMINAL DOMAIN-CONTAINING PROTEIN"/>
    <property type="match status" value="1"/>
</dbReference>
<dbReference type="HOGENOM" id="CLU_110329_0_0_1"/>
<protein>
    <recommendedName>
        <fullName evidence="6">CLASP N-terminal domain-containing protein</fullName>
    </recommendedName>
</protein>
<evidence type="ECO:0000313" key="8">
    <source>
        <dbReference type="Proteomes" id="UP000053989"/>
    </source>
</evidence>
<dbReference type="InterPro" id="IPR016024">
    <property type="entry name" value="ARM-type_fold"/>
</dbReference>
<dbReference type="GO" id="GO:0008017">
    <property type="term" value="F:microtubule binding"/>
    <property type="evidence" value="ECO:0007669"/>
    <property type="project" value="TreeGrafter"/>
</dbReference>
<dbReference type="AlphaFoldDB" id="A0A0C3DWM3"/>
<dbReference type="GO" id="GO:0051301">
    <property type="term" value="P:cell division"/>
    <property type="evidence" value="ECO:0007669"/>
    <property type="project" value="UniProtKB-KW"/>
</dbReference>
<dbReference type="InterPro" id="IPR011989">
    <property type="entry name" value="ARM-like"/>
</dbReference>
<gene>
    <name evidence="7" type="ORF">SCLCIDRAFT_114131</name>
</gene>
<keyword evidence="3" id="KW-0132">Cell division</keyword>
<dbReference type="GO" id="GO:0005881">
    <property type="term" value="C:cytoplasmic microtubule"/>
    <property type="evidence" value="ECO:0007669"/>
    <property type="project" value="TreeGrafter"/>
</dbReference>
<name>A0A0C3DWM3_9AGAM</name>
<dbReference type="GO" id="GO:0090307">
    <property type="term" value="P:mitotic spindle assembly"/>
    <property type="evidence" value="ECO:0007669"/>
    <property type="project" value="TreeGrafter"/>
</dbReference>
<organism evidence="7 8">
    <name type="scientific">Scleroderma citrinum Foug A</name>
    <dbReference type="NCBI Taxonomy" id="1036808"/>
    <lineage>
        <taxon>Eukaryota</taxon>
        <taxon>Fungi</taxon>
        <taxon>Dikarya</taxon>
        <taxon>Basidiomycota</taxon>
        <taxon>Agaricomycotina</taxon>
        <taxon>Agaricomycetes</taxon>
        <taxon>Agaricomycetidae</taxon>
        <taxon>Boletales</taxon>
        <taxon>Sclerodermatineae</taxon>
        <taxon>Sclerodermataceae</taxon>
        <taxon>Scleroderma</taxon>
    </lineage>
</organism>
<evidence type="ECO:0000256" key="2">
    <source>
        <dbReference type="ARBA" id="ARBA00009549"/>
    </source>
</evidence>
<proteinExistence type="inferred from homology"/>
<comment type="subcellular location">
    <subcellularLocation>
        <location evidence="1">Cytoplasm</location>
        <location evidence="1">Cytoskeleton</location>
        <location evidence="1">Spindle</location>
    </subcellularLocation>
</comment>
<keyword evidence="5" id="KW-0498">Mitosis</keyword>
<feature type="domain" description="CLASP N-terminal" evidence="6">
    <location>
        <begin position="2"/>
        <end position="162"/>
    </location>
</feature>
<dbReference type="Proteomes" id="UP000053989">
    <property type="component" value="Unassembled WGS sequence"/>
</dbReference>
<evidence type="ECO:0000313" key="7">
    <source>
        <dbReference type="EMBL" id="KIM64980.1"/>
    </source>
</evidence>
<dbReference type="GO" id="GO:0005876">
    <property type="term" value="C:spindle microtubule"/>
    <property type="evidence" value="ECO:0007669"/>
    <property type="project" value="TreeGrafter"/>
</dbReference>